<comment type="caution">
    <text evidence="5">The sequence shown here is derived from an EMBL/GenBank/DDBJ whole genome shotgun (WGS) entry which is preliminary data.</text>
</comment>
<evidence type="ECO:0000313" key="6">
    <source>
        <dbReference type="Proteomes" id="UP000823201"/>
    </source>
</evidence>
<organism evidence="5 6">
    <name type="scientific">Sporolactobacillus spathodeae</name>
    <dbReference type="NCBI Taxonomy" id="1465502"/>
    <lineage>
        <taxon>Bacteria</taxon>
        <taxon>Bacillati</taxon>
        <taxon>Bacillota</taxon>
        <taxon>Bacilli</taxon>
        <taxon>Bacillales</taxon>
        <taxon>Sporolactobacillaceae</taxon>
        <taxon>Sporolactobacillus</taxon>
    </lineage>
</organism>
<proteinExistence type="inferred from homology"/>
<accession>A0ABS2Q9Q6</accession>
<dbReference type="Proteomes" id="UP000823201">
    <property type="component" value="Unassembled WGS sequence"/>
</dbReference>
<evidence type="ECO:0000313" key="5">
    <source>
        <dbReference type="EMBL" id="MBM7658519.1"/>
    </source>
</evidence>
<reference evidence="5 6" key="1">
    <citation type="submission" date="2021-01" db="EMBL/GenBank/DDBJ databases">
        <title>Genomic Encyclopedia of Type Strains, Phase IV (KMG-IV): sequencing the most valuable type-strain genomes for metagenomic binning, comparative biology and taxonomic classification.</title>
        <authorList>
            <person name="Goeker M."/>
        </authorList>
    </citation>
    <scope>NUCLEOTIDE SEQUENCE [LARGE SCALE GENOMIC DNA]</scope>
    <source>
        <strain evidence="5 6">DSM 100968</strain>
    </source>
</reference>
<feature type="domain" description="Cytochrome b5 heme-binding" evidence="4">
    <location>
        <begin position="49"/>
        <end position="120"/>
    </location>
</feature>
<evidence type="ECO:0000259" key="4">
    <source>
        <dbReference type="SMART" id="SM01117"/>
    </source>
</evidence>
<dbReference type="Gene3D" id="3.10.120.10">
    <property type="entry name" value="Cytochrome b5-like heme/steroid binding domain"/>
    <property type="match status" value="2"/>
</dbReference>
<feature type="signal peptide" evidence="3">
    <location>
        <begin position="1"/>
        <end position="23"/>
    </location>
</feature>
<feature type="chain" id="PRO_5045719401" evidence="3">
    <location>
        <begin position="24"/>
        <end position="239"/>
    </location>
</feature>
<dbReference type="SUPFAM" id="SSF55856">
    <property type="entry name" value="Cytochrome b5-like heme/steroid binding domain"/>
    <property type="match status" value="2"/>
</dbReference>
<feature type="domain" description="Cytochrome b5 heme-binding" evidence="4">
    <location>
        <begin position="168"/>
        <end position="239"/>
    </location>
</feature>
<dbReference type="SMART" id="SM01117">
    <property type="entry name" value="Cyt-b5"/>
    <property type="match status" value="2"/>
</dbReference>
<dbReference type="Pfam" id="PF00173">
    <property type="entry name" value="Cyt-b5"/>
    <property type="match status" value="2"/>
</dbReference>
<dbReference type="PROSITE" id="PS51257">
    <property type="entry name" value="PROKAR_LIPOPROTEIN"/>
    <property type="match status" value="1"/>
</dbReference>
<dbReference type="PANTHER" id="PTHR10281">
    <property type="entry name" value="MEMBRANE-ASSOCIATED PROGESTERONE RECEPTOR COMPONENT-RELATED"/>
    <property type="match status" value="1"/>
</dbReference>
<comment type="similarity">
    <text evidence="1">Belongs to the cytochrome b5 family. MAPR subfamily.</text>
</comment>
<keyword evidence="6" id="KW-1185">Reference proteome</keyword>
<evidence type="ECO:0000256" key="1">
    <source>
        <dbReference type="ARBA" id="ARBA00038357"/>
    </source>
</evidence>
<evidence type="ECO:0000256" key="2">
    <source>
        <dbReference type="SAM" id="MobiDB-lite"/>
    </source>
</evidence>
<dbReference type="EMBL" id="JAFBEV010000018">
    <property type="protein sequence ID" value="MBM7658519.1"/>
    <property type="molecule type" value="Genomic_DNA"/>
</dbReference>
<protein>
    <submittedName>
        <fullName evidence="5">Heme/steroid binding protein</fullName>
    </submittedName>
</protein>
<feature type="region of interest" description="Disordered" evidence="2">
    <location>
        <begin position="124"/>
        <end position="166"/>
    </location>
</feature>
<keyword evidence="3" id="KW-0732">Signal</keyword>
<sequence length="239" mass="25082">MSIKKYMMVPILMLSLALTGCTASVVQDTAKKVVHTETLAKHLNSNRTFTPAQLSHYNGKNGQPAYIAVNGKVYDVTHAPDWKNGQHHGIPSGQDLTQAIVQSPHGTSVLSAVPIVGQLIQTNTTKATPSGQKTTKQTATSSGSSSSNSSGSSATQGSSSSQQSGRAFTLSELKKYNGQNGQPAYVAISGKVYDVTHANGWHNGFHHGIEAGQDLTQAIQNSPHGTSVLAGVSIIGYLK</sequence>
<gene>
    <name evidence="5" type="ORF">JOC27_001972</name>
</gene>
<name>A0ABS2Q9Q6_9BACL</name>
<dbReference type="InterPro" id="IPR036400">
    <property type="entry name" value="Cyt_B5-like_heme/steroid_sf"/>
</dbReference>
<dbReference type="InterPro" id="IPR050577">
    <property type="entry name" value="MAPR/NEUFC/NENF-like"/>
</dbReference>
<evidence type="ECO:0000256" key="3">
    <source>
        <dbReference type="SAM" id="SignalP"/>
    </source>
</evidence>
<feature type="compositionally biased region" description="Low complexity" evidence="2">
    <location>
        <begin position="130"/>
        <end position="165"/>
    </location>
</feature>
<dbReference type="InterPro" id="IPR001199">
    <property type="entry name" value="Cyt_B5-like_heme/steroid-bd"/>
</dbReference>
<dbReference type="PANTHER" id="PTHR10281:SF76">
    <property type="entry name" value="CALCUTTA CUP-RELATED"/>
    <property type="match status" value="1"/>
</dbReference>
<dbReference type="RefSeq" id="WP_239530235.1">
    <property type="nucleotide sequence ID" value="NZ_CBCRXA010000017.1"/>
</dbReference>